<keyword evidence="2" id="KW-1185">Reference proteome</keyword>
<dbReference type="RefSeq" id="WP_209051363.1">
    <property type="nucleotide sequence ID" value="NZ_CP072425.1"/>
</dbReference>
<protein>
    <recommendedName>
        <fullName evidence="3">Flagellar protein FliT</fullName>
    </recommendedName>
</protein>
<organism evidence="1 2">
    <name type="scientific">Pseudoalteromonas viridis</name>
    <dbReference type="NCBI Taxonomy" id="339617"/>
    <lineage>
        <taxon>Bacteria</taxon>
        <taxon>Pseudomonadati</taxon>
        <taxon>Pseudomonadota</taxon>
        <taxon>Gammaproteobacteria</taxon>
        <taxon>Alteromonadales</taxon>
        <taxon>Pseudoalteromonadaceae</taxon>
        <taxon>Pseudoalteromonas</taxon>
    </lineage>
</organism>
<evidence type="ECO:0000313" key="2">
    <source>
        <dbReference type="Proteomes" id="UP000665025"/>
    </source>
</evidence>
<gene>
    <name evidence="1" type="ORF">J5X90_11620</name>
</gene>
<name>A0ABX7V397_9GAMM</name>
<reference evidence="1 2" key="1">
    <citation type="submission" date="2021-03" db="EMBL/GenBank/DDBJ databases">
        <title>Complete Genome of Pseudoalteromonas viridis Strain BBR56, a new biocontrol bacterial candidate.</title>
        <authorList>
            <person name="Handayani D.P."/>
            <person name="Isnansetyo A."/>
            <person name="Istiqomah I."/>
            <person name="Jumina J."/>
        </authorList>
    </citation>
    <scope>NUCLEOTIDE SEQUENCE [LARGE SCALE GENOMIC DNA]</scope>
    <source>
        <strain evidence="1 2">BBR56</strain>
    </source>
</reference>
<accession>A0ABX7V397</accession>
<evidence type="ECO:0008006" key="3">
    <source>
        <dbReference type="Google" id="ProtNLM"/>
    </source>
</evidence>
<evidence type="ECO:0000313" key="1">
    <source>
        <dbReference type="EMBL" id="QTL34217.1"/>
    </source>
</evidence>
<dbReference type="Proteomes" id="UP000665025">
    <property type="component" value="Chromosome 1"/>
</dbReference>
<sequence length="97" mass="10951">MLDDLLELTKEVKNIEQSVEQGEYQVAYEHAQKVHAGLVQLLPAQGELPPSDVESFVAVYDELTRLTQLALLRQQKVKKELQNTLSNNKAVKAYKSV</sequence>
<dbReference type="EMBL" id="CP072425">
    <property type="protein sequence ID" value="QTL34217.1"/>
    <property type="molecule type" value="Genomic_DNA"/>
</dbReference>
<proteinExistence type="predicted"/>